<dbReference type="RefSeq" id="WP_095487213.1">
    <property type="nucleotide sequence ID" value="NZ_CP088151.1"/>
</dbReference>
<accession>A0AB36R4K4</accession>
<reference evidence="2" key="1">
    <citation type="submission" date="2017-08" db="EMBL/GenBank/DDBJ databases">
        <title>Mesorhizobium wenxinae sp. nov., a novel rhizobial species isolated from root nodules of chickpea (Cicer arietinum L.).</title>
        <authorList>
            <person name="Zhang J."/>
        </authorList>
    </citation>
    <scope>NUCLEOTIDE SEQUENCE [LARGE SCALE GENOMIC DNA]</scope>
    <source>
        <strain evidence="2">USDA 3392</strain>
    </source>
</reference>
<evidence type="ECO:0000313" key="2">
    <source>
        <dbReference type="Proteomes" id="UP000216215"/>
    </source>
</evidence>
<dbReference type="EMBL" id="NPKI01000032">
    <property type="protein sequence ID" value="PAP99493.1"/>
    <property type="molecule type" value="Genomic_DNA"/>
</dbReference>
<keyword evidence="2" id="KW-1185">Reference proteome</keyword>
<dbReference type="AlphaFoldDB" id="A0AB36R4K4"/>
<proteinExistence type="predicted"/>
<name>A0AB36R4K4_9HYPH</name>
<gene>
    <name evidence="1" type="ORF">CIT25_24150</name>
</gene>
<protein>
    <submittedName>
        <fullName evidence="1">Uncharacterized protein</fullName>
    </submittedName>
</protein>
<organism evidence="1 2">
    <name type="scientific">Mesorhizobium mediterraneum</name>
    <dbReference type="NCBI Taxonomy" id="43617"/>
    <lineage>
        <taxon>Bacteria</taxon>
        <taxon>Pseudomonadati</taxon>
        <taxon>Pseudomonadota</taxon>
        <taxon>Alphaproteobacteria</taxon>
        <taxon>Hyphomicrobiales</taxon>
        <taxon>Phyllobacteriaceae</taxon>
        <taxon>Mesorhizobium</taxon>
    </lineage>
</organism>
<comment type="caution">
    <text evidence="1">The sequence shown here is derived from an EMBL/GenBank/DDBJ whole genome shotgun (WGS) entry which is preliminary data.</text>
</comment>
<evidence type="ECO:0000313" key="1">
    <source>
        <dbReference type="EMBL" id="PAP99493.1"/>
    </source>
</evidence>
<dbReference type="Proteomes" id="UP000216215">
    <property type="component" value="Unassembled WGS sequence"/>
</dbReference>
<sequence length="122" mass="13702">MSARETLAVAHQRMTPTEIAAHALDLADEVEVTRKAALIAYGDLKAGVDLVASLRKLLNDRLARLRSIVALFERGRKMEARKALRQAVAAPEIEETEFVKLNFVFTDEIFDPFPERKSTRHG</sequence>